<dbReference type="SUPFAM" id="SSF56112">
    <property type="entry name" value="Protein kinase-like (PK-like)"/>
    <property type="match status" value="1"/>
</dbReference>
<feature type="compositionally biased region" description="Low complexity" evidence="1">
    <location>
        <begin position="265"/>
        <end position="284"/>
    </location>
</feature>
<gene>
    <name evidence="2" type="ORF">GCM10017581_068840</name>
</gene>
<dbReference type="EMBL" id="BSFP01000053">
    <property type="protein sequence ID" value="GLL05137.1"/>
    <property type="molecule type" value="Genomic_DNA"/>
</dbReference>
<proteinExistence type="predicted"/>
<sequence length="372" mass="40437">MAASAPTRLATADRHDKVHLVALGNLPDWLPAWCVDRFGTGPVDVLFEQQSTSSVFGLRLAGGRDVVVKVREDDGRAVSCVAAQARLAERGFPCALPLTPAVRVGVLAVHAEEFRPGGELLPGDSPDVAVRYAAVFARLMAELADVTVAPPLPNPRWARWDHRGSSIWPEIDFLDSRDQRAVPAYVVETARRVRTRLLAADLPCVLGHADFEAQNLRWHDRTGGDVWAVHDWDSLAWQLEAALVGAASAGAPRRGRSPRPPPSLGPTRRGPRPVVGAPGRGQPAPREREARDADAARAALAEVVGHYLQLTERDLTFDPYRIDPGLPARRHRMAQALDQITNGRAPPSGRTTPSCRDLQQPDTGKCRESTFG</sequence>
<keyword evidence="3" id="KW-1185">Reference proteome</keyword>
<dbReference type="Proteomes" id="UP001143480">
    <property type="component" value="Unassembled WGS sequence"/>
</dbReference>
<dbReference type="InterPro" id="IPR011009">
    <property type="entry name" value="Kinase-like_dom_sf"/>
</dbReference>
<reference evidence="2" key="1">
    <citation type="journal article" date="2014" name="Int. J. Syst. Evol. Microbiol.">
        <title>Complete genome sequence of Corynebacterium casei LMG S-19264T (=DSM 44701T), isolated from a smear-ripened cheese.</title>
        <authorList>
            <consortium name="US DOE Joint Genome Institute (JGI-PGF)"/>
            <person name="Walter F."/>
            <person name="Albersmeier A."/>
            <person name="Kalinowski J."/>
            <person name="Ruckert C."/>
        </authorList>
    </citation>
    <scope>NUCLEOTIDE SEQUENCE</scope>
    <source>
        <strain evidence="2">VKM Ac-1321</strain>
    </source>
</reference>
<evidence type="ECO:0008006" key="4">
    <source>
        <dbReference type="Google" id="ProtNLM"/>
    </source>
</evidence>
<comment type="caution">
    <text evidence="2">The sequence shown here is derived from an EMBL/GenBank/DDBJ whole genome shotgun (WGS) entry which is preliminary data.</text>
</comment>
<evidence type="ECO:0000313" key="2">
    <source>
        <dbReference type="EMBL" id="GLL05137.1"/>
    </source>
</evidence>
<feature type="compositionally biased region" description="Basic and acidic residues" evidence="1">
    <location>
        <begin position="285"/>
        <end position="294"/>
    </location>
</feature>
<feature type="region of interest" description="Disordered" evidence="1">
    <location>
        <begin position="247"/>
        <end position="294"/>
    </location>
</feature>
<reference evidence="2" key="2">
    <citation type="submission" date="2023-01" db="EMBL/GenBank/DDBJ databases">
        <authorList>
            <person name="Sun Q."/>
            <person name="Evtushenko L."/>
        </authorList>
    </citation>
    <scope>NUCLEOTIDE SEQUENCE</scope>
    <source>
        <strain evidence="2">VKM Ac-1321</strain>
    </source>
</reference>
<accession>A0A9W6KQ14</accession>
<protein>
    <recommendedName>
        <fullName evidence="4">Phosphotransferase family enzyme</fullName>
    </recommendedName>
</protein>
<evidence type="ECO:0000256" key="1">
    <source>
        <dbReference type="SAM" id="MobiDB-lite"/>
    </source>
</evidence>
<feature type="region of interest" description="Disordered" evidence="1">
    <location>
        <begin position="340"/>
        <end position="372"/>
    </location>
</feature>
<name>A0A9W6KQ14_9ACTN</name>
<dbReference type="AlphaFoldDB" id="A0A9W6KQ14"/>
<evidence type="ECO:0000313" key="3">
    <source>
        <dbReference type="Proteomes" id="UP001143480"/>
    </source>
</evidence>
<organism evidence="2 3">
    <name type="scientific">Dactylosporangium matsuzakiense</name>
    <dbReference type="NCBI Taxonomy" id="53360"/>
    <lineage>
        <taxon>Bacteria</taxon>
        <taxon>Bacillati</taxon>
        <taxon>Actinomycetota</taxon>
        <taxon>Actinomycetes</taxon>
        <taxon>Micromonosporales</taxon>
        <taxon>Micromonosporaceae</taxon>
        <taxon>Dactylosporangium</taxon>
    </lineage>
</organism>